<gene>
    <name evidence="11" type="ORF">IMCC3135_20370</name>
</gene>
<dbReference type="EMBL" id="CP018632">
    <property type="protein sequence ID" value="ASJ74152.1"/>
    <property type="molecule type" value="Genomic_DNA"/>
</dbReference>
<dbReference type="GO" id="GO:0003677">
    <property type="term" value="F:DNA binding"/>
    <property type="evidence" value="ECO:0007669"/>
    <property type="project" value="UniProtKB-KW"/>
</dbReference>
<evidence type="ECO:0000256" key="3">
    <source>
        <dbReference type="ARBA" id="ARBA00022578"/>
    </source>
</evidence>
<keyword evidence="5" id="KW-0862">Zinc</keyword>
<evidence type="ECO:0008006" key="13">
    <source>
        <dbReference type="Google" id="ProtNLM"/>
    </source>
</evidence>
<evidence type="ECO:0000313" key="11">
    <source>
        <dbReference type="EMBL" id="ASJ74152.1"/>
    </source>
</evidence>
<dbReference type="GO" id="GO:0006310">
    <property type="term" value="P:DNA recombination"/>
    <property type="evidence" value="ECO:0007669"/>
    <property type="project" value="UniProtKB-KW"/>
</dbReference>
<keyword evidence="6" id="KW-0238">DNA-binding</keyword>
<dbReference type="InterPro" id="IPR010095">
    <property type="entry name" value="Cas12f1-like_TNB"/>
</dbReference>
<keyword evidence="3" id="KW-0815">Transposition</keyword>
<evidence type="ECO:0000256" key="6">
    <source>
        <dbReference type="ARBA" id="ARBA00023125"/>
    </source>
</evidence>
<dbReference type="Pfam" id="PF01385">
    <property type="entry name" value="OrfB_IS605"/>
    <property type="match status" value="1"/>
</dbReference>
<evidence type="ECO:0000256" key="1">
    <source>
        <dbReference type="ARBA" id="ARBA00008761"/>
    </source>
</evidence>
<reference evidence="11 12" key="1">
    <citation type="submission" date="2016-12" db="EMBL/GenBank/DDBJ databases">
        <authorList>
            <person name="Song W.-J."/>
            <person name="Kurnit D.M."/>
        </authorList>
    </citation>
    <scope>NUCLEOTIDE SEQUENCE [LARGE SCALE GENOMIC DNA]</scope>
    <source>
        <strain evidence="11 12">IMCC3135</strain>
    </source>
</reference>
<dbReference type="AlphaFoldDB" id="A0A2Z2NRS1"/>
<evidence type="ECO:0000256" key="2">
    <source>
        <dbReference type="ARBA" id="ARBA00011044"/>
    </source>
</evidence>
<dbReference type="Proteomes" id="UP000250079">
    <property type="component" value="Chromosome"/>
</dbReference>
<feature type="domain" description="Probable transposase IS891/IS1136/IS1341" evidence="8">
    <location>
        <begin position="180"/>
        <end position="294"/>
    </location>
</feature>
<feature type="domain" description="Transposase putative helix-turn-helix" evidence="10">
    <location>
        <begin position="16"/>
        <end position="62"/>
    </location>
</feature>
<sequence>MSVAYSLSVQCIIQFMERLQAFKFELRPNGEQTRQLWQFAGSSRFVYNKALALQQENHKAELKYISYAQMCKNLTIWRKDKDTLWLQLAPAQALQQSLKDLDRAYQNFFAKRAAFPKYKKKGRGNSFRFPEPKQFKLDQANNRIFLPKLGWMRYRNSRNVIGTLRNITVSERGGKWFFSVQTAQQVETPLHPSTTAIGLDLGITVFAAQSDGVIHLPKNSFAQLRRQLAHAQRALARQCKYSRNWKKQKAKIARLYIRIANVRADYLHQKSHLISQNHAVVCIEDLKVSNMSRSASGTRQAPGKSVKAKSGLNRAILDQGWGEFRRQLSYKLKWVGGDLIVVPAQYTSQQCSGCGHVAQENRKIQESFCCVSCGHAENADVNAAKNIVAAGHAVMACGGDVRPELHEHAIEAAPVKQEPTEVIQACA</sequence>
<dbReference type="GO" id="GO:0032196">
    <property type="term" value="P:transposition"/>
    <property type="evidence" value="ECO:0007669"/>
    <property type="project" value="UniProtKB-KW"/>
</dbReference>
<dbReference type="InterPro" id="IPR051399">
    <property type="entry name" value="RNA-guided_DNA_endo/Transpos"/>
</dbReference>
<keyword evidence="4" id="KW-0479">Metal-binding</keyword>
<evidence type="ECO:0000259" key="8">
    <source>
        <dbReference type="Pfam" id="PF01385"/>
    </source>
</evidence>
<accession>A0A2Z2NRS1</accession>
<evidence type="ECO:0000256" key="4">
    <source>
        <dbReference type="ARBA" id="ARBA00022723"/>
    </source>
</evidence>
<dbReference type="InterPro" id="IPR001959">
    <property type="entry name" value="Transposase"/>
</dbReference>
<evidence type="ECO:0000256" key="5">
    <source>
        <dbReference type="ARBA" id="ARBA00022833"/>
    </source>
</evidence>
<evidence type="ECO:0000313" key="12">
    <source>
        <dbReference type="Proteomes" id="UP000250079"/>
    </source>
</evidence>
<feature type="domain" description="Cas12f1-like TNB" evidence="9">
    <location>
        <begin position="321"/>
        <end position="387"/>
    </location>
</feature>
<dbReference type="PANTHER" id="PTHR30405:SF25">
    <property type="entry name" value="RNA-GUIDED DNA ENDONUCLEASE INSQ-RELATED"/>
    <property type="match status" value="1"/>
</dbReference>
<dbReference type="PANTHER" id="PTHR30405">
    <property type="entry name" value="TRANSPOSASE"/>
    <property type="match status" value="1"/>
</dbReference>
<name>A0A2Z2NRS1_9GAMM</name>
<dbReference type="NCBIfam" id="NF040570">
    <property type="entry name" value="guided_TnpB"/>
    <property type="match status" value="1"/>
</dbReference>
<proteinExistence type="inferred from homology"/>
<keyword evidence="12" id="KW-1185">Reference proteome</keyword>
<organism evidence="11 12">
    <name type="scientific">Granulosicoccus antarcticus IMCC3135</name>
    <dbReference type="NCBI Taxonomy" id="1192854"/>
    <lineage>
        <taxon>Bacteria</taxon>
        <taxon>Pseudomonadati</taxon>
        <taxon>Pseudomonadota</taxon>
        <taxon>Gammaproteobacteria</taxon>
        <taxon>Chromatiales</taxon>
        <taxon>Granulosicoccaceae</taxon>
        <taxon>Granulosicoccus</taxon>
    </lineage>
</organism>
<dbReference type="KEGG" id="gai:IMCC3135_20370"/>
<dbReference type="Pfam" id="PF12323">
    <property type="entry name" value="HTH_OrfB_IS605"/>
    <property type="match status" value="1"/>
</dbReference>
<comment type="similarity">
    <text evidence="2">In the N-terminal section; belongs to the transposase 2 family.</text>
</comment>
<comment type="similarity">
    <text evidence="1">In the C-terminal section; belongs to the transposase 35 family.</text>
</comment>
<evidence type="ECO:0000259" key="10">
    <source>
        <dbReference type="Pfam" id="PF12323"/>
    </source>
</evidence>
<keyword evidence="7" id="KW-0233">DNA recombination</keyword>
<dbReference type="GO" id="GO:0046872">
    <property type="term" value="F:metal ion binding"/>
    <property type="evidence" value="ECO:0007669"/>
    <property type="project" value="UniProtKB-KW"/>
</dbReference>
<evidence type="ECO:0000259" key="9">
    <source>
        <dbReference type="Pfam" id="PF07282"/>
    </source>
</evidence>
<evidence type="ECO:0000256" key="7">
    <source>
        <dbReference type="ARBA" id="ARBA00023172"/>
    </source>
</evidence>
<dbReference type="Pfam" id="PF07282">
    <property type="entry name" value="Cas12f1-like_TNB"/>
    <property type="match status" value="1"/>
</dbReference>
<protein>
    <recommendedName>
        <fullName evidence="13">Transposase</fullName>
    </recommendedName>
</protein>
<dbReference type="InterPro" id="IPR021027">
    <property type="entry name" value="Transposase_put_HTH"/>
</dbReference>